<evidence type="ECO:0000313" key="2">
    <source>
        <dbReference type="Proteomes" id="UP000800200"/>
    </source>
</evidence>
<dbReference type="OrthoDB" id="3718055at2759"/>
<dbReference type="Proteomes" id="UP000800200">
    <property type="component" value="Unassembled WGS sequence"/>
</dbReference>
<keyword evidence="2" id="KW-1185">Reference proteome</keyword>
<gene>
    <name evidence="1" type="ORF">K469DRAFT_794731</name>
</gene>
<proteinExistence type="predicted"/>
<organism evidence="1 2">
    <name type="scientific">Zopfia rhizophila CBS 207.26</name>
    <dbReference type="NCBI Taxonomy" id="1314779"/>
    <lineage>
        <taxon>Eukaryota</taxon>
        <taxon>Fungi</taxon>
        <taxon>Dikarya</taxon>
        <taxon>Ascomycota</taxon>
        <taxon>Pezizomycotina</taxon>
        <taxon>Dothideomycetes</taxon>
        <taxon>Dothideomycetes incertae sedis</taxon>
        <taxon>Zopfiaceae</taxon>
        <taxon>Zopfia</taxon>
    </lineage>
</organism>
<accession>A0A6A6DLJ6</accession>
<reference evidence="1" key="1">
    <citation type="journal article" date="2020" name="Stud. Mycol.">
        <title>101 Dothideomycetes genomes: a test case for predicting lifestyles and emergence of pathogens.</title>
        <authorList>
            <person name="Haridas S."/>
            <person name="Albert R."/>
            <person name="Binder M."/>
            <person name="Bloem J."/>
            <person name="Labutti K."/>
            <person name="Salamov A."/>
            <person name="Andreopoulos B."/>
            <person name="Baker S."/>
            <person name="Barry K."/>
            <person name="Bills G."/>
            <person name="Bluhm B."/>
            <person name="Cannon C."/>
            <person name="Castanera R."/>
            <person name="Culley D."/>
            <person name="Daum C."/>
            <person name="Ezra D."/>
            <person name="Gonzalez J."/>
            <person name="Henrissat B."/>
            <person name="Kuo A."/>
            <person name="Liang C."/>
            <person name="Lipzen A."/>
            <person name="Lutzoni F."/>
            <person name="Magnuson J."/>
            <person name="Mondo S."/>
            <person name="Nolan M."/>
            <person name="Ohm R."/>
            <person name="Pangilinan J."/>
            <person name="Park H.-J."/>
            <person name="Ramirez L."/>
            <person name="Alfaro M."/>
            <person name="Sun H."/>
            <person name="Tritt A."/>
            <person name="Yoshinaga Y."/>
            <person name="Zwiers L.-H."/>
            <person name="Turgeon B."/>
            <person name="Goodwin S."/>
            <person name="Spatafora J."/>
            <person name="Crous P."/>
            <person name="Grigoriev I."/>
        </authorList>
    </citation>
    <scope>NUCLEOTIDE SEQUENCE</scope>
    <source>
        <strain evidence="1">CBS 207.26</strain>
    </source>
</reference>
<dbReference type="EMBL" id="ML994658">
    <property type="protein sequence ID" value="KAF2180404.1"/>
    <property type="molecule type" value="Genomic_DNA"/>
</dbReference>
<evidence type="ECO:0000313" key="1">
    <source>
        <dbReference type="EMBL" id="KAF2180404.1"/>
    </source>
</evidence>
<name>A0A6A6DLJ6_9PEZI</name>
<dbReference type="AlphaFoldDB" id="A0A6A6DLJ6"/>
<sequence length="376" mass="42377">MIKASWQASEKRPRPFIIRIDAKEQKCNGPLSTSLETFIHQGARRSPCGVIQGLILPLVLIRQLSLVTLLFSGNSWYLLSANTKQLSKGVADSGYVFEPLDGGNSDTLDGYTFGGIKLSNIFTGAFTAFQNRKKKWGGNEWIYPKPQDQIETAPRCGIKPWLSKFDDKQTLKATDLCKEYAKFWWAKDMGQHHLLGEYQTEIKIFDSNGDEAGNRAKMPLKILALFSTVSYLTSLSWTQMEQVKPIIKTACYSFGMQAGRGWGTKYIRHYQSPLTEVVETMIPGTMTFENTDITPALAPTAPPPAPSQVFQKGFCFYVRVGAVDKYPIMFDYNGKIWNSNDVKCKKGGPSAGCYEGKYDNEWREIDCCKPLRYHTQ</sequence>
<protein>
    <submittedName>
        <fullName evidence="1">Uncharacterized protein</fullName>
    </submittedName>
</protein>